<gene>
    <name evidence="1" type="ORF">GO986_21965</name>
</gene>
<keyword evidence="2" id="KW-1185">Reference proteome</keyword>
<dbReference type="EMBL" id="WQLB01000060">
    <property type="protein sequence ID" value="MVN89403.1"/>
    <property type="molecule type" value="Genomic_DNA"/>
</dbReference>
<proteinExistence type="predicted"/>
<sequence length="383" mass="42439">MHDHSAKTVAQALRTYLTAHGLNPLGQQRALQVIAALHGTDWNTLSAQPSRPRLAPPADAQALQRALRHYDVDVSSSWAQAAIAHLDGQRPDSVAQLPVSAPVTDPVPLAIPLLDRDTVYRAVPKYQSHPIYIDRRSRLTTPWPLLPLPAQVSPALRQQLWRAHLLEWTPETGLLIDGAAPVMSLPTLGPGPLNETIKAWLKTLENTAPDRTTTYEGNGPARQLIRLTVPRLLEVPACLTYQAQSAYGRSLMADARRNLTLSYDGATTYAAQAKRYDAFITECALDGRGSRALRSHEIHRLTDQEDQVLRAFPDRRPRIRDHSRYWKVAATGQLVLTYEPYMVMGDPEIQTEADAFRQTGWTVTVRRAAYAPGIAMIMLGAPA</sequence>
<comment type="caution">
    <text evidence="1">The sequence shown here is derived from an EMBL/GenBank/DDBJ whole genome shotgun (WGS) entry which is preliminary data.</text>
</comment>
<reference evidence="1 2" key="1">
    <citation type="submission" date="2019-12" db="EMBL/GenBank/DDBJ databases">
        <title>Deinococcus sp. HMF7620 Genome sequencing and assembly.</title>
        <authorList>
            <person name="Kang H."/>
            <person name="Kim H."/>
            <person name="Joh K."/>
        </authorList>
    </citation>
    <scope>NUCLEOTIDE SEQUENCE [LARGE SCALE GENOMIC DNA]</scope>
    <source>
        <strain evidence="1 2">HMF7620</strain>
    </source>
</reference>
<organism evidence="1 2">
    <name type="scientific">Deinococcus arboris</name>
    <dbReference type="NCBI Taxonomy" id="2682977"/>
    <lineage>
        <taxon>Bacteria</taxon>
        <taxon>Thermotogati</taxon>
        <taxon>Deinococcota</taxon>
        <taxon>Deinococci</taxon>
        <taxon>Deinococcales</taxon>
        <taxon>Deinococcaceae</taxon>
        <taxon>Deinococcus</taxon>
    </lineage>
</organism>
<protein>
    <submittedName>
        <fullName evidence="1">Uncharacterized protein</fullName>
    </submittedName>
</protein>
<dbReference type="RefSeq" id="WP_157461661.1">
    <property type="nucleotide sequence ID" value="NZ_WQLB01000060.1"/>
</dbReference>
<evidence type="ECO:0000313" key="1">
    <source>
        <dbReference type="EMBL" id="MVN89403.1"/>
    </source>
</evidence>
<accession>A0A7C9MBV5</accession>
<name>A0A7C9MBV5_9DEIO</name>
<evidence type="ECO:0000313" key="2">
    <source>
        <dbReference type="Proteomes" id="UP000483286"/>
    </source>
</evidence>
<dbReference type="Proteomes" id="UP000483286">
    <property type="component" value="Unassembled WGS sequence"/>
</dbReference>
<dbReference type="AlphaFoldDB" id="A0A7C9MBV5"/>